<dbReference type="PANTHER" id="PTHR30050:SF4">
    <property type="entry name" value="ATP-BINDING PROTEIN RV3427C IN INSERTION SEQUENCE-RELATED"/>
    <property type="match status" value="1"/>
</dbReference>
<dbReference type="InterPro" id="IPR003593">
    <property type="entry name" value="AAA+_ATPase"/>
</dbReference>
<protein>
    <submittedName>
        <fullName evidence="2">DNA replication protein DnaC</fullName>
    </submittedName>
</protein>
<dbReference type="KEGG" id="jas:FJQ89_02480"/>
<feature type="domain" description="AAA+ ATPase" evidence="1">
    <location>
        <begin position="112"/>
        <end position="242"/>
    </location>
</feature>
<dbReference type="GO" id="GO:0005524">
    <property type="term" value="F:ATP binding"/>
    <property type="evidence" value="ECO:0007669"/>
    <property type="project" value="InterPro"/>
</dbReference>
<dbReference type="CDD" id="cd00009">
    <property type="entry name" value="AAA"/>
    <property type="match status" value="1"/>
</dbReference>
<dbReference type="SUPFAM" id="SSF52540">
    <property type="entry name" value="P-loop containing nucleoside triphosphate hydrolases"/>
    <property type="match status" value="1"/>
</dbReference>
<dbReference type="Proteomes" id="UP000316665">
    <property type="component" value="Chromosome"/>
</dbReference>
<reference evidence="2 3" key="1">
    <citation type="submission" date="2019-06" db="EMBL/GenBank/DDBJ databases">
        <title>Complete genome sequence of Janthinobacterium sp. SNU WT3 isolated from diseased rainbow trout.</title>
        <authorList>
            <person name="Oh W.T."/>
            <person name="Park S.C."/>
        </authorList>
    </citation>
    <scope>NUCLEOTIDE SEQUENCE [LARGE SCALE GENOMIC DNA]</scope>
    <source>
        <strain evidence="2 3">SNU WT3</strain>
    </source>
</reference>
<dbReference type="AlphaFoldDB" id="A0A4Y6RA37"/>
<evidence type="ECO:0000313" key="2">
    <source>
        <dbReference type="EMBL" id="QDG69404.1"/>
    </source>
</evidence>
<dbReference type="Gene3D" id="3.40.50.300">
    <property type="entry name" value="P-loop containing nucleotide triphosphate hydrolases"/>
    <property type="match status" value="1"/>
</dbReference>
<dbReference type="EMBL" id="CP041185">
    <property type="protein sequence ID" value="QDG69404.1"/>
    <property type="molecule type" value="Genomic_DNA"/>
</dbReference>
<keyword evidence="3" id="KW-1185">Reference proteome</keyword>
<name>A0A4Y6RA37_9BURK</name>
<dbReference type="Pfam" id="PF01695">
    <property type="entry name" value="IstB_IS21"/>
    <property type="match status" value="1"/>
</dbReference>
<evidence type="ECO:0000313" key="3">
    <source>
        <dbReference type="Proteomes" id="UP000316665"/>
    </source>
</evidence>
<sequence length="282" mass="30995">MAPFEGKKRFVSAQIERCPMHGEYTAMLIRGAWSGCPDCMNVEDQVREAEQRAAWRQELKAREWSAKLGRAAIPERFADRRLESYRPDCPGAERALAVATRYAENFEDARATGACLIFAGDVGTGKTHLAVGIAHHIMGHGRQAVFTSVMRAVRSVKETYAKGAGRTEAQAIRDLVDPDLLILDEVGVQHGSDTEKLILFEIINGRYEAARPTIVISNLDAAGLEQFLGARAFDRLREGGGRLVVFDWESHRGKRPSVQAANAAQDLPEAPPHCARAMAATK</sequence>
<dbReference type="PANTHER" id="PTHR30050">
    <property type="entry name" value="CHROMOSOMAL REPLICATION INITIATOR PROTEIN DNAA"/>
    <property type="match status" value="1"/>
</dbReference>
<accession>A0A4Y6RA37</accession>
<proteinExistence type="predicted"/>
<evidence type="ECO:0000259" key="1">
    <source>
        <dbReference type="SMART" id="SM00382"/>
    </source>
</evidence>
<dbReference type="GO" id="GO:0006260">
    <property type="term" value="P:DNA replication"/>
    <property type="evidence" value="ECO:0007669"/>
    <property type="project" value="TreeGrafter"/>
</dbReference>
<dbReference type="OrthoDB" id="9773429at2"/>
<dbReference type="InterPro" id="IPR002611">
    <property type="entry name" value="IstB_ATP-bd"/>
</dbReference>
<gene>
    <name evidence="2" type="ORF">FJQ89_02480</name>
</gene>
<organism evidence="2 3">
    <name type="scientific">Janthinobacterium tructae</name>
    <dbReference type="NCBI Taxonomy" id="2590869"/>
    <lineage>
        <taxon>Bacteria</taxon>
        <taxon>Pseudomonadati</taxon>
        <taxon>Pseudomonadota</taxon>
        <taxon>Betaproteobacteria</taxon>
        <taxon>Burkholderiales</taxon>
        <taxon>Oxalobacteraceae</taxon>
        <taxon>Janthinobacterium</taxon>
    </lineage>
</organism>
<dbReference type="InterPro" id="IPR027417">
    <property type="entry name" value="P-loop_NTPase"/>
</dbReference>
<dbReference type="RefSeq" id="WP_141168893.1">
    <property type="nucleotide sequence ID" value="NZ_CP041185.1"/>
</dbReference>
<dbReference type="SMART" id="SM00382">
    <property type="entry name" value="AAA"/>
    <property type="match status" value="1"/>
</dbReference>